<accession>A0ABQ9DA95</accession>
<dbReference type="Proteomes" id="UP001145742">
    <property type="component" value="Unassembled WGS sequence"/>
</dbReference>
<comment type="caution">
    <text evidence="1">The sequence shown here is derived from an EMBL/GenBank/DDBJ whole genome shotgun (WGS) entry which is preliminary data.</text>
</comment>
<gene>
    <name evidence="1" type="ORF">WISP_81848</name>
</gene>
<protein>
    <submittedName>
        <fullName evidence="1">Uncharacterized protein</fullName>
    </submittedName>
</protein>
<sequence>MRDRATGNGQIRSTKSNLYVTDPIAISDEMTSTVDEDRAVNIILLYFSKTLMVCHSFFPAKMRRYRVDLETVYKDNEAILIFISQAAELLSHADSSAELLVRYRQESLELLDIFQKVKMENGRFSSDVNKLICLKLICIDLQQRMGKKPVKEALKDTAVNDRGTQCPRRVYQATVKHLLPKETLNDQ</sequence>
<evidence type="ECO:0000313" key="2">
    <source>
        <dbReference type="Proteomes" id="UP001145742"/>
    </source>
</evidence>
<reference evidence="1" key="1">
    <citation type="submission" date="2019-10" db="EMBL/GenBank/DDBJ databases">
        <authorList>
            <person name="Soares A.E.R."/>
            <person name="Aleixo A."/>
            <person name="Schneider P."/>
            <person name="Miyaki C.Y."/>
            <person name="Schneider M.P."/>
            <person name="Mello C."/>
            <person name="Vasconcelos A.T.R."/>
        </authorList>
    </citation>
    <scope>NUCLEOTIDE SEQUENCE</scope>
    <source>
        <tissue evidence="1">Muscle</tissue>
    </source>
</reference>
<keyword evidence="2" id="KW-1185">Reference proteome</keyword>
<proteinExistence type="predicted"/>
<evidence type="ECO:0000313" key="1">
    <source>
        <dbReference type="EMBL" id="KAJ7414768.1"/>
    </source>
</evidence>
<dbReference type="EMBL" id="WHWB01034033">
    <property type="protein sequence ID" value="KAJ7414768.1"/>
    <property type="molecule type" value="Genomic_DNA"/>
</dbReference>
<organism evidence="1 2">
    <name type="scientific">Willisornis vidua</name>
    <name type="common">Xingu scale-backed antbird</name>
    <dbReference type="NCBI Taxonomy" id="1566151"/>
    <lineage>
        <taxon>Eukaryota</taxon>
        <taxon>Metazoa</taxon>
        <taxon>Chordata</taxon>
        <taxon>Craniata</taxon>
        <taxon>Vertebrata</taxon>
        <taxon>Euteleostomi</taxon>
        <taxon>Archelosauria</taxon>
        <taxon>Archosauria</taxon>
        <taxon>Dinosauria</taxon>
        <taxon>Saurischia</taxon>
        <taxon>Theropoda</taxon>
        <taxon>Coelurosauria</taxon>
        <taxon>Aves</taxon>
        <taxon>Neognathae</taxon>
        <taxon>Neoaves</taxon>
        <taxon>Telluraves</taxon>
        <taxon>Australaves</taxon>
        <taxon>Passeriformes</taxon>
        <taxon>Thamnophilidae</taxon>
        <taxon>Willisornis</taxon>
    </lineage>
</organism>
<name>A0ABQ9DA95_9PASS</name>